<proteinExistence type="predicted"/>
<keyword evidence="2" id="KW-0732">Signal</keyword>
<dbReference type="EMBL" id="HACG01007294">
    <property type="protein sequence ID" value="CEK54159.1"/>
    <property type="molecule type" value="Transcribed_RNA"/>
</dbReference>
<evidence type="ECO:0000256" key="2">
    <source>
        <dbReference type="SAM" id="SignalP"/>
    </source>
</evidence>
<accession>A0A0B6YDA1</accession>
<feature type="non-terminal residue" evidence="3">
    <location>
        <position position="1"/>
    </location>
</feature>
<evidence type="ECO:0000256" key="1">
    <source>
        <dbReference type="SAM" id="MobiDB-lite"/>
    </source>
</evidence>
<feature type="chain" id="PRO_5002123515" evidence="2">
    <location>
        <begin position="18"/>
        <end position="65"/>
    </location>
</feature>
<dbReference type="AlphaFoldDB" id="A0A0B6YDA1"/>
<reference evidence="3" key="1">
    <citation type="submission" date="2014-12" db="EMBL/GenBank/DDBJ databases">
        <title>Insight into the proteome of Arion vulgaris.</title>
        <authorList>
            <person name="Aradska J."/>
            <person name="Bulat T."/>
            <person name="Smidak R."/>
            <person name="Sarate P."/>
            <person name="Gangsoo J."/>
            <person name="Sialana F."/>
            <person name="Bilban M."/>
            <person name="Lubec G."/>
        </authorList>
    </citation>
    <scope>NUCLEOTIDE SEQUENCE</scope>
    <source>
        <tissue evidence="3">Skin</tissue>
    </source>
</reference>
<feature type="compositionally biased region" description="Basic and acidic residues" evidence="1">
    <location>
        <begin position="33"/>
        <end position="47"/>
    </location>
</feature>
<feature type="region of interest" description="Disordered" evidence="1">
    <location>
        <begin position="31"/>
        <end position="65"/>
    </location>
</feature>
<name>A0A0B6YDA1_9EUPU</name>
<protein>
    <submittedName>
        <fullName evidence="3">Uncharacterized protein</fullName>
    </submittedName>
</protein>
<evidence type="ECO:0000313" key="3">
    <source>
        <dbReference type="EMBL" id="CEK54159.1"/>
    </source>
</evidence>
<sequence>RTVLLSTLQGLDLLVLAQTGIGMQRRITTTRDFLTRTDGKKNHHDDGFPDENGEEEEDSSRRRIS</sequence>
<gene>
    <name evidence="3" type="primary">ORF22096</name>
</gene>
<feature type="signal peptide" evidence="2">
    <location>
        <begin position="1"/>
        <end position="17"/>
    </location>
</feature>
<feature type="compositionally biased region" description="Acidic residues" evidence="1">
    <location>
        <begin position="48"/>
        <end position="58"/>
    </location>
</feature>
<organism evidence="3">
    <name type="scientific">Arion vulgaris</name>
    <dbReference type="NCBI Taxonomy" id="1028688"/>
    <lineage>
        <taxon>Eukaryota</taxon>
        <taxon>Metazoa</taxon>
        <taxon>Spiralia</taxon>
        <taxon>Lophotrochozoa</taxon>
        <taxon>Mollusca</taxon>
        <taxon>Gastropoda</taxon>
        <taxon>Heterobranchia</taxon>
        <taxon>Euthyneura</taxon>
        <taxon>Panpulmonata</taxon>
        <taxon>Eupulmonata</taxon>
        <taxon>Stylommatophora</taxon>
        <taxon>Helicina</taxon>
        <taxon>Arionoidea</taxon>
        <taxon>Arionidae</taxon>
        <taxon>Arion</taxon>
    </lineage>
</organism>